<dbReference type="AlphaFoldDB" id="A0A6A9QNC8"/>
<dbReference type="EMBL" id="WGGD01000005">
    <property type="protein sequence ID" value="MUN29659.1"/>
    <property type="molecule type" value="Genomic_DNA"/>
</dbReference>
<evidence type="ECO:0000313" key="2">
    <source>
        <dbReference type="Proteomes" id="UP000470772"/>
    </source>
</evidence>
<dbReference type="RefSeq" id="WP_156017297.1">
    <property type="nucleotide sequence ID" value="NZ_WGGD01000005.1"/>
</dbReference>
<proteinExistence type="predicted"/>
<evidence type="ECO:0008006" key="3">
    <source>
        <dbReference type="Google" id="ProtNLM"/>
    </source>
</evidence>
<gene>
    <name evidence="1" type="ORF">GC250_09475</name>
</gene>
<name>A0A6A9QNC8_SULME</name>
<protein>
    <recommendedName>
        <fullName evidence="3">DUF3211 domain-containing protein</fullName>
    </recommendedName>
</protein>
<comment type="caution">
    <text evidence="1">The sequence shown here is derived from an EMBL/GenBank/DDBJ whole genome shotgun (WGS) entry which is preliminary data.</text>
</comment>
<organism evidence="1 2">
    <name type="scientific">Sulfuracidifex metallicus DSM 6482 = JCM 9184</name>
    <dbReference type="NCBI Taxonomy" id="523847"/>
    <lineage>
        <taxon>Archaea</taxon>
        <taxon>Thermoproteota</taxon>
        <taxon>Thermoprotei</taxon>
        <taxon>Sulfolobales</taxon>
        <taxon>Sulfolobaceae</taxon>
        <taxon>Sulfuracidifex</taxon>
    </lineage>
</organism>
<dbReference type="Proteomes" id="UP000470772">
    <property type="component" value="Unassembled WGS sequence"/>
</dbReference>
<reference evidence="1 2" key="1">
    <citation type="submission" date="2019-10" db="EMBL/GenBank/DDBJ databases">
        <title>Sequencing and Assembly of Multiple Reported Metal-Biooxidizing Members of the Extremely Thermoacidophilic Archaeal Family Sulfolobaceae.</title>
        <authorList>
            <person name="Counts J.A."/>
            <person name="Kelly R.M."/>
        </authorList>
    </citation>
    <scope>NUCLEOTIDE SEQUENCE [LARGE SCALE GENOMIC DNA]</scope>
    <source>
        <strain evidence="1 2">DSM 6482</strain>
    </source>
</reference>
<accession>A0A6A9QNC8</accession>
<evidence type="ECO:0000313" key="1">
    <source>
        <dbReference type="EMBL" id="MUN29659.1"/>
    </source>
</evidence>
<keyword evidence="2" id="KW-1185">Reference proteome</keyword>
<sequence length="212" mass="24169">MTDYNLLNFNESAARVTVMKILNENERATFIVDEKLEKIVEDIADELDMEKNVMKDGNTIKITVYPSRKEEVSKSTLIDVDVEPKIAFNIIRDPTLLMAIIPQIKSVSKLGEDTYSLRIKWVISWDTPLSVQALSLKETSFTVKFSASQKLPLLKVSFGFDFLIFEVTQGKSMIKIKEWYTGPFSSLAKGEMEKHLKNAEKELPSIIAQQRT</sequence>